<dbReference type="GO" id="GO:0034727">
    <property type="term" value="P:piecemeal microautophagy of the nucleus"/>
    <property type="evidence" value="ECO:0007669"/>
    <property type="project" value="TreeGrafter"/>
</dbReference>
<reference evidence="12" key="3">
    <citation type="submission" date="2021-02" db="UniProtKB">
        <authorList>
            <consortium name="EnsemblMetazoa"/>
        </authorList>
    </citation>
    <scope>IDENTIFICATION</scope>
    <source>
        <strain evidence="12">USDA</strain>
    </source>
</reference>
<evidence type="ECO:0000256" key="3">
    <source>
        <dbReference type="ARBA" id="ARBA00010883"/>
    </source>
</evidence>
<evidence type="ECO:0000313" key="11">
    <source>
        <dbReference type="EMBL" id="EEB12625.1"/>
    </source>
</evidence>
<organism>
    <name type="scientific">Pediculus humanus subsp. corporis</name>
    <name type="common">Body louse</name>
    <dbReference type="NCBI Taxonomy" id="121224"/>
    <lineage>
        <taxon>Eukaryota</taxon>
        <taxon>Metazoa</taxon>
        <taxon>Ecdysozoa</taxon>
        <taxon>Arthropoda</taxon>
        <taxon>Hexapoda</taxon>
        <taxon>Insecta</taxon>
        <taxon>Pterygota</taxon>
        <taxon>Neoptera</taxon>
        <taxon>Paraneoptera</taxon>
        <taxon>Psocodea</taxon>
        <taxon>Troctomorpha</taxon>
        <taxon>Phthiraptera</taxon>
        <taxon>Anoplura</taxon>
        <taxon>Pediculidae</taxon>
        <taxon>Pediculus</taxon>
    </lineage>
</organism>
<name>E0VGW9_PEDHC</name>
<evidence type="ECO:0000259" key="10">
    <source>
        <dbReference type="PROSITE" id="PS50195"/>
    </source>
</evidence>
<reference evidence="11" key="1">
    <citation type="submission" date="2007-04" db="EMBL/GenBank/DDBJ databases">
        <title>Annotation of Pediculus humanus corporis strain USDA.</title>
        <authorList>
            <person name="Kirkness E."/>
            <person name="Hannick L."/>
            <person name="Hass B."/>
            <person name="Bruggner R."/>
            <person name="Lawson D."/>
            <person name="Bidwell S."/>
            <person name="Joardar V."/>
            <person name="Caler E."/>
            <person name="Walenz B."/>
            <person name="Inman J."/>
            <person name="Schobel S."/>
            <person name="Galinsky K."/>
            <person name="Amedeo P."/>
            <person name="Strausberg R."/>
        </authorList>
    </citation>
    <scope>NUCLEOTIDE SEQUENCE</scope>
    <source>
        <strain evidence="11">USDA</strain>
    </source>
</reference>
<evidence type="ECO:0000256" key="5">
    <source>
        <dbReference type="ARBA" id="ARBA00022490"/>
    </source>
</evidence>
<dbReference type="InterPro" id="IPR015404">
    <property type="entry name" value="Vps5_C"/>
</dbReference>
<dbReference type="OrthoDB" id="205639at2759"/>
<dbReference type="OMA" id="WSLHRFI"/>
<evidence type="ECO:0000256" key="8">
    <source>
        <dbReference type="SAM" id="Coils"/>
    </source>
</evidence>
<reference evidence="11" key="2">
    <citation type="submission" date="2007-04" db="EMBL/GenBank/DDBJ databases">
        <title>The genome of the human body louse.</title>
        <authorList>
            <consortium name="The Human Body Louse Genome Consortium"/>
            <person name="Kirkness E."/>
            <person name="Walenz B."/>
            <person name="Hass B."/>
            <person name="Bruggner R."/>
            <person name="Strausberg R."/>
        </authorList>
    </citation>
    <scope>NUCLEOTIDE SEQUENCE</scope>
    <source>
        <strain evidence="11">USDA</strain>
    </source>
</reference>
<dbReference type="PANTHER" id="PTHR45949:SF2">
    <property type="entry name" value="SORTING NEXIN-4"/>
    <property type="match status" value="1"/>
</dbReference>
<keyword evidence="7" id="KW-0472">Membrane</keyword>
<evidence type="ECO:0000313" key="12">
    <source>
        <dbReference type="EnsemblMetazoa" id="PHUM194130-PA"/>
    </source>
</evidence>
<keyword evidence="13" id="KW-1185">Reference proteome</keyword>
<dbReference type="GeneID" id="8240285"/>
<dbReference type="GO" id="GO:0015031">
    <property type="term" value="P:protein transport"/>
    <property type="evidence" value="ECO:0007669"/>
    <property type="project" value="TreeGrafter"/>
</dbReference>
<evidence type="ECO:0000256" key="2">
    <source>
        <dbReference type="ARBA" id="ARBA00004496"/>
    </source>
</evidence>
<dbReference type="eggNOG" id="KOG2273">
    <property type="taxonomic scope" value="Eukaryota"/>
</dbReference>
<dbReference type="VEuPathDB" id="VectorBase:PHUM194130"/>
<evidence type="ECO:0000256" key="4">
    <source>
        <dbReference type="ARBA" id="ARBA00022448"/>
    </source>
</evidence>
<dbReference type="GO" id="GO:0005769">
    <property type="term" value="C:early endosome"/>
    <property type="evidence" value="ECO:0007669"/>
    <property type="project" value="TreeGrafter"/>
</dbReference>
<dbReference type="EMBL" id="DS235152">
    <property type="protein sequence ID" value="EEB12625.1"/>
    <property type="molecule type" value="Genomic_DNA"/>
</dbReference>
<dbReference type="Pfam" id="PF00787">
    <property type="entry name" value="PX"/>
    <property type="match status" value="1"/>
</dbReference>
<evidence type="ECO:0000256" key="7">
    <source>
        <dbReference type="ARBA" id="ARBA00023136"/>
    </source>
</evidence>
<sequence>MAESLECENSENLETDKGDSIITSKTLDFDSNTTNQSFSPEGSVVASPSIESFSTLPEGEASLNLSEDMHDLVVKIDSPEKHFDLLDTYITFRVTTKTTRPEFKTNNYCVKRRYNDFVWLRQNLVAEYPTHFVPPLPVKHSLIEQLDRYGKEFVNTRMTGLQSFLFRLVKHPILSCSTGFRIFLTATNEEFQRHKKFTASSLLSKVSDSINNLSTMYIEARRSPELNKLNEYLTLLPDKLSHICKISQRIHKERTEEFSDLTELKSIFQYWAGSESDLTDPLCEMANAIDKTRQSLQNVLLNNENFVLIQPIKEYLLYIDAIKEALDNRDNIEINYLYQLDNLQRKRLEKEELEAEAIDRNILKSWAKSSIETRNEKLEKLNQIIPQYQQQVEEARDKLEIANENIRSDLERWNQEKKIELKKILINFAELHISHYEQCLRAWTEVDLQNPGSKRSTNQKINSNQGSQTTS</sequence>
<comment type="subcellular location">
    <subcellularLocation>
        <location evidence="2">Cytoplasm</location>
    </subcellularLocation>
    <subcellularLocation>
        <location evidence="1">Endomembrane system</location>
        <topology evidence="1">Peripheral membrane protein</topology>
    </subcellularLocation>
</comment>
<dbReference type="KEGG" id="phu:Phum_PHUM194130"/>
<dbReference type="CDD" id="cd07624">
    <property type="entry name" value="BAR_SNX7_30"/>
    <property type="match status" value="1"/>
</dbReference>
<dbReference type="GO" id="GO:0000407">
    <property type="term" value="C:phagophore assembly site"/>
    <property type="evidence" value="ECO:0007669"/>
    <property type="project" value="TreeGrafter"/>
</dbReference>
<dbReference type="InterPro" id="IPR001683">
    <property type="entry name" value="PX_dom"/>
</dbReference>
<dbReference type="PROSITE" id="PS50195">
    <property type="entry name" value="PX"/>
    <property type="match status" value="1"/>
</dbReference>
<dbReference type="STRING" id="121224.E0VGW9"/>
<keyword evidence="4" id="KW-0813">Transport</keyword>
<dbReference type="GO" id="GO:0000422">
    <property type="term" value="P:autophagy of mitochondrion"/>
    <property type="evidence" value="ECO:0007669"/>
    <property type="project" value="TreeGrafter"/>
</dbReference>
<feature type="region of interest" description="Disordered" evidence="9">
    <location>
        <begin position="450"/>
        <end position="471"/>
    </location>
</feature>
<dbReference type="GO" id="GO:0061709">
    <property type="term" value="P:reticulophagy"/>
    <property type="evidence" value="ECO:0007669"/>
    <property type="project" value="TreeGrafter"/>
</dbReference>
<comment type="similarity">
    <text evidence="3">Belongs to the sorting nexin family.</text>
</comment>
<dbReference type="InterPro" id="IPR027267">
    <property type="entry name" value="AH/BAR_dom_sf"/>
</dbReference>
<dbReference type="PANTHER" id="PTHR45949">
    <property type="entry name" value="SORTING NEXIN-4"/>
    <property type="match status" value="1"/>
</dbReference>
<dbReference type="SMART" id="SM00312">
    <property type="entry name" value="PX"/>
    <property type="match status" value="1"/>
</dbReference>
<keyword evidence="5" id="KW-0963">Cytoplasm</keyword>
<protein>
    <submittedName>
        <fullName evidence="11 12">Sorting nexin-7, putative</fullName>
    </submittedName>
</protein>
<dbReference type="SUPFAM" id="SSF103657">
    <property type="entry name" value="BAR/IMD domain-like"/>
    <property type="match status" value="1"/>
</dbReference>
<dbReference type="EnsemblMetazoa" id="PHUM194130-RA">
    <property type="protein sequence ID" value="PHUM194130-PA"/>
    <property type="gene ID" value="PHUM194130"/>
</dbReference>
<keyword evidence="8" id="KW-0175">Coiled coil</keyword>
<dbReference type="CDD" id="cd06860">
    <property type="entry name" value="PX_SNX7_30_like"/>
    <property type="match status" value="1"/>
</dbReference>
<dbReference type="Proteomes" id="UP000009046">
    <property type="component" value="Unassembled WGS sequence"/>
</dbReference>
<dbReference type="GO" id="GO:0032456">
    <property type="term" value="P:endocytic recycling"/>
    <property type="evidence" value="ECO:0007669"/>
    <property type="project" value="TreeGrafter"/>
</dbReference>
<gene>
    <name evidence="12" type="primary">8240285</name>
    <name evidence="11" type="ORF">Phum_PHUM194130</name>
</gene>
<proteinExistence type="inferred from homology"/>
<dbReference type="Pfam" id="PF09325">
    <property type="entry name" value="Vps5"/>
    <property type="match status" value="1"/>
</dbReference>
<feature type="domain" description="PX" evidence="10">
    <location>
        <begin position="70"/>
        <end position="190"/>
    </location>
</feature>
<dbReference type="AlphaFoldDB" id="E0VGW9"/>
<evidence type="ECO:0000256" key="1">
    <source>
        <dbReference type="ARBA" id="ARBA00004184"/>
    </source>
</evidence>
<keyword evidence="6" id="KW-0446">Lipid-binding</keyword>
<feature type="coiled-coil region" evidence="8">
    <location>
        <begin position="340"/>
        <end position="423"/>
    </location>
</feature>
<dbReference type="CTD" id="8240285"/>
<dbReference type="InterPro" id="IPR036871">
    <property type="entry name" value="PX_dom_sf"/>
</dbReference>
<evidence type="ECO:0000313" key="13">
    <source>
        <dbReference type="Proteomes" id="UP000009046"/>
    </source>
</evidence>
<dbReference type="Gene3D" id="1.20.1270.60">
    <property type="entry name" value="Arfaptin homology (AH) domain/BAR domain"/>
    <property type="match status" value="1"/>
</dbReference>
<dbReference type="GO" id="GO:0035091">
    <property type="term" value="F:phosphatidylinositol binding"/>
    <property type="evidence" value="ECO:0007669"/>
    <property type="project" value="InterPro"/>
</dbReference>
<dbReference type="EMBL" id="AAZO01002252">
    <property type="status" value="NOT_ANNOTATED_CDS"/>
    <property type="molecule type" value="Genomic_DNA"/>
</dbReference>
<dbReference type="SUPFAM" id="SSF64268">
    <property type="entry name" value="PX domain"/>
    <property type="match status" value="1"/>
</dbReference>
<evidence type="ECO:0000256" key="6">
    <source>
        <dbReference type="ARBA" id="ARBA00023121"/>
    </source>
</evidence>
<dbReference type="InParanoid" id="E0VGW9"/>
<dbReference type="HOGENOM" id="CLU_040655_0_0_1"/>
<evidence type="ECO:0000256" key="9">
    <source>
        <dbReference type="SAM" id="MobiDB-lite"/>
    </source>
</evidence>
<accession>E0VGW9</accession>
<dbReference type="Gene3D" id="3.30.1520.10">
    <property type="entry name" value="Phox-like domain"/>
    <property type="match status" value="1"/>
</dbReference>
<dbReference type="RefSeq" id="XP_002425363.1">
    <property type="nucleotide sequence ID" value="XM_002425318.1"/>
</dbReference>